<evidence type="ECO:0000256" key="6">
    <source>
        <dbReference type="ARBA" id="ARBA00022840"/>
    </source>
</evidence>
<dbReference type="PANTHER" id="PTHR42753">
    <property type="entry name" value="MITOCHONDRIAL RIBOSOME PROTEIN L39/PROLYL-TRNA LIGASE FAMILY MEMBER"/>
    <property type="match status" value="1"/>
</dbReference>
<accession>A0A3E2TFR9</accession>
<dbReference type="Pfam" id="PF00587">
    <property type="entry name" value="tRNA-synt_2b"/>
    <property type="match status" value="1"/>
</dbReference>
<dbReference type="InterPro" id="IPR036754">
    <property type="entry name" value="YbaK/aa-tRNA-synt-asso_dom_sf"/>
</dbReference>
<dbReference type="InterPro" id="IPR004154">
    <property type="entry name" value="Anticodon-bd"/>
</dbReference>
<keyword evidence="5 10" id="KW-0547">Nucleotide-binding</keyword>
<dbReference type="GO" id="GO:0002161">
    <property type="term" value="F:aminoacyl-tRNA deacylase activity"/>
    <property type="evidence" value="ECO:0007669"/>
    <property type="project" value="InterPro"/>
</dbReference>
<dbReference type="EC" id="6.1.1.15" evidence="10"/>
<name>A0A3E2TFR9_9FIRM</name>
<dbReference type="HAMAP" id="MF_01569">
    <property type="entry name" value="Pro_tRNA_synth_type1"/>
    <property type="match status" value="1"/>
</dbReference>
<dbReference type="AlphaFoldDB" id="A0A3E2TFR9"/>
<evidence type="ECO:0000256" key="4">
    <source>
        <dbReference type="ARBA" id="ARBA00022598"/>
    </source>
</evidence>
<dbReference type="RefSeq" id="WP_117522215.1">
    <property type="nucleotide sequence ID" value="NZ_QVEU01000009.1"/>
</dbReference>
<dbReference type="GO" id="GO:0005829">
    <property type="term" value="C:cytosol"/>
    <property type="evidence" value="ECO:0007669"/>
    <property type="project" value="TreeGrafter"/>
</dbReference>
<dbReference type="InterPro" id="IPR002314">
    <property type="entry name" value="aa-tRNA-synt_IIb"/>
</dbReference>
<dbReference type="FunFam" id="3.40.50.800:FF:000011">
    <property type="entry name" value="Proline--tRNA ligase"/>
    <property type="match status" value="1"/>
</dbReference>
<sequence>MRLSKYYMPTLRENPVDAETASHKLLVRGAFIRKQGSGIYSFLPLGQKVKNKIIDIVRESMDNHYAIEISTSVLQDREIWEMSGRWDTFGPEMFKLTDRNDREYALGPTAEEALTALIKDELNSYKQLPLNLYQIVDKFRDEKRPRFGINRSRDFLMKDAYSFDKDMEGLEESYKLMWDAYVEAFDRMGLDYKIVEGDTGSMGGRVSHEFIALAETGEGVIFYTEDSDYAATDEKARFKFDFSPEDKKELELVKTPDVTSIEEVSEFLNIPANKFAKAVDLNIKGEPVFVIIPGDRELNDAKLLSYLKVAEHDVEMMDDETIEKLTGAKAGFTGPKGLEDVRILIDESITKMDNVVIGANRTDYHYINANYDRDFTGEVVEDLLMAKEGDMAYDESGILKSARGIEVGNIFQLGTKYSEALEAYFLDENGKQQPFIMGSYGIGISRSVSAIVEQNYDDNGIIWPTAVAPFEAIVTIVNINNEEQSKLGEDIYKQLEKKGIDVLLDDRKERAGVKFNDRDLIGIPYRITVGKDASDNIVEYSTRKAMKNYKITKDEAINTVISSVKEDLDRF</sequence>
<evidence type="ECO:0000256" key="8">
    <source>
        <dbReference type="ARBA" id="ARBA00023146"/>
    </source>
</evidence>
<comment type="domain">
    <text evidence="10">Consists of three domains: the N-terminal catalytic domain, the editing domain and the C-terminal anticodon-binding domain.</text>
</comment>
<dbReference type="GO" id="GO:0140096">
    <property type="term" value="F:catalytic activity, acting on a protein"/>
    <property type="evidence" value="ECO:0007669"/>
    <property type="project" value="UniProtKB-ARBA"/>
</dbReference>
<dbReference type="InterPro" id="IPR007214">
    <property type="entry name" value="YbaK/aa-tRNA-synth-assoc-dom"/>
</dbReference>
<dbReference type="Pfam" id="PF03129">
    <property type="entry name" value="HGTP_anticodon"/>
    <property type="match status" value="1"/>
</dbReference>
<dbReference type="GO" id="GO:0016740">
    <property type="term" value="F:transferase activity"/>
    <property type="evidence" value="ECO:0007669"/>
    <property type="project" value="UniProtKB-ARBA"/>
</dbReference>
<dbReference type="InterPro" id="IPR004500">
    <property type="entry name" value="Pro-tRNA-synth_IIa_bac-type"/>
</dbReference>
<dbReference type="CDD" id="cd04334">
    <property type="entry name" value="ProRS-INS"/>
    <property type="match status" value="1"/>
</dbReference>
<dbReference type="CDD" id="cd00861">
    <property type="entry name" value="ProRS_anticodon_short"/>
    <property type="match status" value="1"/>
</dbReference>
<organism evidence="12 13">
    <name type="scientific">Anaerococcus nagyae</name>
    <dbReference type="NCBI Taxonomy" id="1755241"/>
    <lineage>
        <taxon>Bacteria</taxon>
        <taxon>Bacillati</taxon>
        <taxon>Bacillota</taxon>
        <taxon>Tissierellia</taxon>
        <taxon>Tissierellales</taxon>
        <taxon>Peptoniphilaceae</taxon>
        <taxon>Anaerococcus</taxon>
    </lineage>
</organism>
<dbReference type="InterPro" id="IPR036621">
    <property type="entry name" value="Anticodon-bd_dom_sf"/>
</dbReference>
<evidence type="ECO:0000256" key="10">
    <source>
        <dbReference type="HAMAP-Rule" id="MF_01569"/>
    </source>
</evidence>
<dbReference type="NCBIfam" id="TIGR00409">
    <property type="entry name" value="proS_fam_II"/>
    <property type="match status" value="1"/>
</dbReference>
<comment type="similarity">
    <text evidence="10">Belongs to the class-II aminoacyl-tRNA synthetase family. ProS type 1 subfamily.</text>
</comment>
<evidence type="ECO:0000256" key="3">
    <source>
        <dbReference type="ARBA" id="ARBA00022490"/>
    </source>
</evidence>
<evidence type="ECO:0000256" key="2">
    <source>
        <dbReference type="ARBA" id="ARBA00011738"/>
    </source>
</evidence>
<feature type="domain" description="Aminoacyl-transfer RNA synthetases class-II family profile" evidence="11">
    <location>
        <begin position="38"/>
        <end position="464"/>
    </location>
</feature>
<dbReference type="GO" id="GO:0004827">
    <property type="term" value="F:proline-tRNA ligase activity"/>
    <property type="evidence" value="ECO:0007669"/>
    <property type="project" value="UniProtKB-UniRule"/>
</dbReference>
<comment type="catalytic activity">
    <reaction evidence="9 10">
        <text>tRNA(Pro) + L-proline + ATP = L-prolyl-tRNA(Pro) + AMP + diphosphate</text>
        <dbReference type="Rhea" id="RHEA:14305"/>
        <dbReference type="Rhea" id="RHEA-COMP:9700"/>
        <dbReference type="Rhea" id="RHEA-COMP:9702"/>
        <dbReference type="ChEBI" id="CHEBI:30616"/>
        <dbReference type="ChEBI" id="CHEBI:33019"/>
        <dbReference type="ChEBI" id="CHEBI:60039"/>
        <dbReference type="ChEBI" id="CHEBI:78442"/>
        <dbReference type="ChEBI" id="CHEBI:78532"/>
        <dbReference type="ChEBI" id="CHEBI:456215"/>
        <dbReference type="EC" id="6.1.1.15"/>
    </reaction>
</comment>
<protein>
    <recommendedName>
        <fullName evidence="10">Proline--tRNA ligase</fullName>
        <ecNumber evidence="10">6.1.1.15</ecNumber>
    </recommendedName>
    <alternativeName>
        <fullName evidence="10">Prolyl-tRNA synthetase</fullName>
        <shortName evidence="10">ProRS</shortName>
    </alternativeName>
</protein>
<evidence type="ECO:0000256" key="7">
    <source>
        <dbReference type="ARBA" id="ARBA00022917"/>
    </source>
</evidence>
<proteinExistence type="inferred from homology"/>
<evidence type="ECO:0000259" key="11">
    <source>
        <dbReference type="PROSITE" id="PS50862"/>
    </source>
</evidence>
<dbReference type="GO" id="GO:0005524">
    <property type="term" value="F:ATP binding"/>
    <property type="evidence" value="ECO:0007669"/>
    <property type="project" value="UniProtKB-UniRule"/>
</dbReference>
<evidence type="ECO:0000256" key="9">
    <source>
        <dbReference type="ARBA" id="ARBA00047671"/>
    </source>
</evidence>
<comment type="function">
    <text evidence="10">Catalyzes the attachment of proline to tRNA(Pro) in a two-step reaction: proline is first activated by ATP to form Pro-AMP and then transferred to the acceptor end of tRNA(Pro). As ProRS can inadvertently accommodate and process non-cognate amino acids such as alanine and cysteine, to avoid such errors it has two additional distinct editing activities against alanine. One activity is designated as 'pretransfer' editing and involves the tRNA(Pro)-independent hydrolysis of activated Ala-AMP. The other activity is designated 'posttransfer' editing and involves deacylation of mischarged Ala-tRNA(Pro). The misacylated Cys-tRNA(Pro) is not edited by ProRS.</text>
</comment>
<comment type="subcellular location">
    <subcellularLocation>
        <location evidence="1 10">Cytoplasm</location>
    </subcellularLocation>
</comment>
<gene>
    <name evidence="10" type="primary">proS</name>
    <name evidence="12" type="ORF">DXA39_08115</name>
</gene>
<dbReference type="SUPFAM" id="SSF55681">
    <property type="entry name" value="Class II aaRS and biotin synthetases"/>
    <property type="match status" value="1"/>
</dbReference>
<keyword evidence="6 10" id="KW-0067">ATP-binding</keyword>
<keyword evidence="4 10" id="KW-0436">Ligase</keyword>
<dbReference type="NCBIfam" id="NF006625">
    <property type="entry name" value="PRK09194.1"/>
    <property type="match status" value="1"/>
</dbReference>
<dbReference type="GO" id="GO:0006433">
    <property type="term" value="P:prolyl-tRNA aminoacylation"/>
    <property type="evidence" value="ECO:0007669"/>
    <property type="project" value="UniProtKB-UniRule"/>
</dbReference>
<keyword evidence="3 10" id="KW-0963">Cytoplasm</keyword>
<evidence type="ECO:0000313" key="12">
    <source>
        <dbReference type="EMBL" id="RGB74719.1"/>
    </source>
</evidence>
<dbReference type="SUPFAM" id="SSF52954">
    <property type="entry name" value="Class II aaRS ABD-related"/>
    <property type="match status" value="1"/>
</dbReference>
<dbReference type="InterPro" id="IPR044140">
    <property type="entry name" value="ProRS_anticodon_short"/>
</dbReference>
<dbReference type="OrthoDB" id="9809052at2"/>
<dbReference type="PROSITE" id="PS50862">
    <property type="entry name" value="AA_TRNA_LIGASE_II"/>
    <property type="match status" value="1"/>
</dbReference>
<dbReference type="InterPro" id="IPR050062">
    <property type="entry name" value="Pro-tRNA_synthetase"/>
</dbReference>
<dbReference type="Pfam" id="PF04073">
    <property type="entry name" value="tRNA_edit"/>
    <property type="match status" value="1"/>
</dbReference>
<evidence type="ECO:0000256" key="5">
    <source>
        <dbReference type="ARBA" id="ARBA00022741"/>
    </source>
</evidence>
<keyword evidence="7 10" id="KW-0648">Protein biosynthesis</keyword>
<comment type="caution">
    <text evidence="12">The sequence shown here is derived from an EMBL/GenBank/DDBJ whole genome shotgun (WGS) entry which is preliminary data.</text>
</comment>
<keyword evidence="8 10" id="KW-0030">Aminoacyl-tRNA synthetase</keyword>
<evidence type="ECO:0000256" key="1">
    <source>
        <dbReference type="ARBA" id="ARBA00004496"/>
    </source>
</evidence>
<dbReference type="Gene3D" id="3.40.50.800">
    <property type="entry name" value="Anticodon-binding domain"/>
    <property type="match status" value="1"/>
</dbReference>
<dbReference type="InterPro" id="IPR002316">
    <property type="entry name" value="Pro-tRNA-ligase_IIa"/>
</dbReference>
<dbReference type="PRINTS" id="PR01046">
    <property type="entry name" value="TRNASYNTHPRO"/>
</dbReference>
<dbReference type="Gene3D" id="3.30.930.10">
    <property type="entry name" value="Bira Bifunctional Protein, Domain 2"/>
    <property type="match status" value="2"/>
</dbReference>
<reference evidence="12 13" key="1">
    <citation type="submission" date="2018-08" db="EMBL/GenBank/DDBJ databases">
        <title>A genome reference for cultivated species of the human gut microbiota.</title>
        <authorList>
            <person name="Zou Y."/>
            <person name="Xue W."/>
            <person name="Luo G."/>
        </authorList>
    </citation>
    <scope>NUCLEOTIDE SEQUENCE [LARGE SCALE GENOMIC DNA]</scope>
    <source>
        <strain evidence="12 13">OF01-3</strain>
    </source>
</reference>
<comment type="subunit">
    <text evidence="2 10">Homodimer.</text>
</comment>
<evidence type="ECO:0000313" key="13">
    <source>
        <dbReference type="Proteomes" id="UP000261011"/>
    </source>
</evidence>
<dbReference type="InterPro" id="IPR045864">
    <property type="entry name" value="aa-tRNA-synth_II/BPL/LPL"/>
</dbReference>
<dbReference type="InterPro" id="IPR033730">
    <property type="entry name" value="ProRS_core_prok"/>
</dbReference>
<dbReference type="PANTHER" id="PTHR42753:SF2">
    <property type="entry name" value="PROLINE--TRNA LIGASE"/>
    <property type="match status" value="1"/>
</dbReference>
<dbReference type="SUPFAM" id="SSF55826">
    <property type="entry name" value="YbaK/ProRS associated domain"/>
    <property type="match status" value="1"/>
</dbReference>
<dbReference type="CDD" id="cd00779">
    <property type="entry name" value="ProRS_core_prok"/>
    <property type="match status" value="1"/>
</dbReference>
<keyword evidence="13" id="KW-1185">Reference proteome</keyword>
<dbReference type="Proteomes" id="UP000261011">
    <property type="component" value="Unassembled WGS sequence"/>
</dbReference>
<dbReference type="InterPro" id="IPR006195">
    <property type="entry name" value="aa-tRNA-synth_II"/>
</dbReference>
<dbReference type="EMBL" id="QVEU01000009">
    <property type="protein sequence ID" value="RGB74719.1"/>
    <property type="molecule type" value="Genomic_DNA"/>
</dbReference>
<dbReference type="InterPro" id="IPR023717">
    <property type="entry name" value="Pro-tRNA-Synthase_IIa_type1"/>
</dbReference>